<dbReference type="EMBL" id="BGZK01004416">
    <property type="protein sequence ID" value="GBP08847.1"/>
    <property type="molecule type" value="Genomic_DNA"/>
</dbReference>
<gene>
    <name evidence="1" type="ORF">EVAR_101577_1</name>
</gene>
<name>A0A4C1T5Y5_EUMVA</name>
<accession>A0A4C1T5Y5</accession>
<sequence length="117" mass="13851">MFPTQNISVPLYRIRSSLTNESFEYFIPIPREEQNFIDNNGRNPNPVPYNALLRPLDTSQESIDINYERYLQQLRDAKELIPDNEIRRIRTVYNRMARIRSTSTDSLLWSDICIGKI</sequence>
<evidence type="ECO:0000313" key="2">
    <source>
        <dbReference type="Proteomes" id="UP000299102"/>
    </source>
</evidence>
<organism evidence="1 2">
    <name type="scientific">Eumeta variegata</name>
    <name type="common">Bagworm moth</name>
    <name type="synonym">Eumeta japonica</name>
    <dbReference type="NCBI Taxonomy" id="151549"/>
    <lineage>
        <taxon>Eukaryota</taxon>
        <taxon>Metazoa</taxon>
        <taxon>Ecdysozoa</taxon>
        <taxon>Arthropoda</taxon>
        <taxon>Hexapoda</taxon>
        <taxon>Insecta</taxon>
        <taxon>Pterygota</taxon>
        <taxon>Neoptera</taxon>
        <taxon>Endopterygota</taxon>
        <taxon>Lepidoptera</taxon>
        <taxon>Glossata</taxon>
        <taxon>Ditrysia</taxon>
        <taxon>Tineoidea</taxon>
        <taxon>Psychidae</taxon>
        <taxon>Oiketicinae</taxon>
        <taxon>Eumeta</taxon>
    </lineage>
</organism>
<evidence type="ECO:0000313" key="1">
    <source>
        <dbReference type="EMBL" id="GBP08847.1"/>
    </source>
</evidence>
<dbReference type="Proteomes" id="UP000299102">
    <property type="component" value="Unassembled WGS sequence"/>
</dbReference>
<dbReference type="AlphaFoldDB" id="A0A4C1T5Y5"/>
<protein>
    <submittedName>
        <fullName evidence="1">Uncharacterized protein</fullName>
    </submittedName>
</protein>
<keyword evidence="2" id="KW-1185">Reference proteome</keyword>
<proteinExistence type="predicted"/>
<comment type="caution">
    <text evidence="1">The sequence shown here is derived from an EMBL/GenBank/DDBJ whole genome shotgun (WGS) entry which is preliminary data.</text>
</comment>
<reference evidence="1 2" key="1">
    <citation type="journal article" date="2019" name="Commun. Biol.">
        <title>The bagworm genome reveals a unique fibroin gene that provides high tensile strength.</title>
        <authorList>
            <person name="Kono N."/>
            <person name="Nakamura H."/>
            <person name="Ohtoshi R."/>
            <person name="Tomita M."/>
            <person name="Numata K."/>
            <person name="Arakawa K."/>
        </authorList>
    </citation>
    <scope>NUCLEOTIDE SEQUENCE [LARGE SCALE GENOMIC DNA]</scope>
</reference>